<organism evidence="7 8">
    <name type="scientific">Pristionchus fissidentatus</name>
    <dbReference type="NCBI Taxonomy" id="1538716"/>
    <lineage>
        <taxon>Eukaryota</taxon>
        <taxon>Metazoa</taxon>
        <taxon>Ecdysozoa</taxon>
        <taxon>Nematoda</taxon>
        <taxon>Chromadorea</taxon>
        <taxon>Rhabditida</taxon>
        <taxon>Rhabditina</taxon>
        <taxon>Diplogasteromorpha</taxon>
        <taxon>Diplogasteroidea</taxon>
        <taxon>Neodiplogasteridae</taxon>
        <taxon>Pristionchus</taxon>
    </lineage>
</organism>
<comment type="subcellular location">
    <subcellularLocation>
        <location evidence="1">Membrane</location>
    </subcellularLocation>
</comment>
<dbReference type="InterPro" id="IPR017452">
    <property type="entry name" value="GPCR_Rhodpsn_7TM"/>
</dbReference>
<feature type="transmembrane region" description="Helical" evidence="5">
    <location>
        <begin position="98"/>
        <end position="119"/>
    </location>
</feature>
<evidence type="ECO:0000256" key="5">
    <source>
        <dbReference type="SAM" id="Phobius"/>
    </source>
</evidence>
<keyword evidence="4 5" id="KW-0472">Membrane</keyword>
<evidence type="ECO:0000313" key="7">
    <source>
        <dbReference type="EMBL" id="GMT09611.1"/>
    </source>
</evidence>
<keyword evidence="3 5" id="KW-1133">Transmembrane helix</keyword>
<feature type="non-terminal residue" evidence="7">
    <location>
        <position position="122"/>
    </location>
</feature>
<evidence type="ECO:0000313" key="8">
    <source>
        <dbReference type="Proteomes" id="UP001432322"/>
    </source>
</evidence>
<keyword evidence="2 5" id="KW-0812">Transmembrane</keyword>
<dbReference type="Proteomes" id="UP001432322">
    <property type="component" value="Unassembled WGS sequence"/>
</dbReference>
<feature type="domain" description="G-protein coupled receptors family 1 profile" evidence="6">
    <location>
        <begin position="1"/>
        <end position="122"/>
    </location>
</feature>
<gene>
    <name evidence="7" type="ORF">PFISCL1PPCAC_908</name>
</gene>
<sequence>SNIMVCIAVYRLCALRSPLWVSAVGHSRVPLIALSAWSAAFFIALPQLFIWRTSTAEFSLSGGPTQTATQCVSVWTANLNNNITLTERDHTIMMAYNMLQILLIFYAPLAVVATCYVLILKV</sequence>
<dbReference type="SUPFAM" id="SSF81321">
    <property type="entry name" value="Family A G protein-coupled receptor-like"/>
    <property type="match status" value="1"/>
</dbReference>
<evidence type="ECO:0000256" key="3">
    <source>
        <dbReference type="ARBA" id="ARBA00022989"/>
    </source>
</evidence>
<accession>A0AAV5UR34</accession>
<reference evidence="7" key="1">
    <citation type="submission" date="2023-10" db="EMBL/GenBank/DDBJ databases">
        <title>Genome assembly of Pristionchus species.</title>
        <authorList>
            <person name="Yoshida K."/>
            <person name="Sommer R.J."/>
        </authorList>
    </citation>
    <scope>NUCLEOTIDE SEQUENCE</scope>
    <source>
        <strain evidence="7">RS5133</strain>
    </source>
</reference>
<evidence type="ECO:0000256" key="2">
    <source>
        <dbReference type="ARBA" id="ARBA00022692"/>
    </source>
</evidence>
<dbReference type="Pfam" id="PF00001">
    <property type="entry name" value="7tm_1"/>
    <property type="match status" value="1"/>
</dbReference>
<evidence type="ECO:0000256" key="1">
    <source>
        <dbReference type="ARBA" id="ARBA00004370"/>
    </source>
</evidence>
<dbReference type="InterPro" id="IPR000276">
    <property type="entry name" value="GPCR_Rhodpsn"/>
</dbReference>
<dbReference type="Gene3D" id="1.20.1070.10">
    <property type="entry name" value="Rhodopsin 7-helix transmembrane proteins"/>
    <property type="match status" value="1"/>
</dbReference>
<comment type="caution">
    <text evidence="7">The sequence shown here is derived from an EMBL/GenBank/DDBJ whole genome shotgun (WGS) entry which is preliminary data.</text>
</comment>
<dbReference type="PROSITE" id="PS50262">
    <property type="entry name" value="G_PROTEIN_RECEP_F1_2"/>
    <property type="match status" value="1"/>
</dbReference>
<feature type="non-terminal residue" evidence="7">
    <location>
        <position position="1"/>
    </location>
</feature>
<protein>
    <recommendedName>
        <fullName evidence="6">G-protein coupled receptors family 1 profile domain-containing protein</fullName>
    </recommendedName>
</protein>
<dbReference type="AlphaFoldDB" id="A0AAV5UR34"/>
<evidence type="ECO:0000256" key="4">
    <source>
        <dbReference type="ARBA" id="ARBA00023136"/>
    </source>
</evidence>
<name>A0AAV5UR34_9BILA</name>
<feature type="transmembrane region" description="Helical" evidence="5">
    <location>
        <begin position="29"/>
        <end position="51"/>
    </location>
</feature>
<evidence type="ECO:0000259" key="6">
    <source>
        <dbReference type="PROSITE" id="PS50262"/>
    </source>
</evidence>
<dbReference type="EMBL" id="BTSY01000001">
    <property type="protein sequence ID" value="GMT09611.1"/>
    <property type="molecule type" value="Genomic_DNA"/>
</dbReference>
<proteinExistence type="predicted"/>
<dbReference type="GO" id="GO:0016020">
    <property type="term" value="C:membrane"/>
    <property type="evidence" value="ECO:0007669"/>
    <property type="project" value="UniProtKB-SubCell"/>
</dbReference>
<dbReference type="GO" id="GO:0004930">
    <property type="term" value="F:G protein-coupled receptor activity"/>
    <property type="evidence" value="ECO:0007669"/>
    <property type="project" value="InterPro"/>
</dbReference>
<keyword evidence="8" id="KW-1185">Reference proteome</keyword>